<dbReference type="RefSeq" id="WP_021947371.1">
    <property type="nucleotide sequence ID" value="NZ_JADNBX010000001.1"/>
</dbReference>
<dbReference type="EMBL" id="VVYY01000012">
    <property type="protein sequence ID" value="KAA5396770.1"/>
    <property type="molecule type" value="Genomic_DNA"/>
</dbReference>
<name>A0A4V1YWM2_9BACT</name>
<comment type="caution">
    <text evidence="1">The sequence shown here is derived from an EMBL/GenBank/DDBJ whole genome shotgun (WGS) entry which is preliminary data.</text>
</comment>
<protein>
    <submittedName>
        <fullName evidence="1">Uncharacterized protein</fullName>
    </submittedName>
</protein>
<reference evidence="3 4" key="1">
    <citation type="journal article" date="2019" name="Nat. Med.">
        <title>A library of human gut bacterial isolates paired with longitudinal multiomics data enables mechanistic microbiome research.</title>
        <authorList>
            <person name="Poyet M."/>
            <person name="Groussin M."/>
            <person name="Gibbons S.M."/>
            <person name="Avila-Pacheco J."/>
            <person name="Jiang X."/>
            <person name="Kearney S.M."/>
            <person name="Perrotta A.R."/>
            <person name="Berdy B."/>
            <person name="Zhao S."/>
            <person name="Lieberman T.D."/>
            <person name="Swanson P.K."/>
            <person name="Smith M."/>
            <person name="Roesemann S."/>
            <person name="Alexander J.E."/>
            <person name="Rich S.A."/>
            <person name="Livny J."/>
            <person name="Vlamakis H."/>
            <person name="Clish C."/>
            <person name="Bullock K."/>
            <person name="Deik A."/>
            <person name="Scott J."/>
            <person name="Pierce K.A."/>
            <person name="Xavier R.J."/>
            <person name="Alm E.J."/>
        </authorList>
    </citation>
    <scope>NUCLEOTIDE SEQUENCE [LARGE SCALE GENOMIC DNA]</scope>
    <source>
        <strain evidence="1 4">BIOML-A1</strain>
        <strain evidence="2 3">BIOML-A4</strain>
    </source>
</reference>
<evidence type="ECO:0000313" key="2">
    <source>
        <dbReference type="EMBL" id="KAA5404131.1"/>
    </source>
</evidence>
<dbReference type="EMBL" id="VVZA01000011">
    <property type="protein sequence ID" value="KAA5404131.1"/>
    <property type="molecule type" value="Genomic_DNA"/>
</dbReference>
<evidence type="ECO:0000313" key="4">
    <source>
        <dbReference type="Proteomes" id="UP000481616"/>
    </source>
</evidence>
<dbReference type="Proteomes" id="UP000481616">
    <property type="component" value="Unassembled WGS sequence"/>
</dbReference>
<evidence type="ECO:0000313" key="1">
    <source>
        <dbReference type="EMBL" id="KAA5396770.1"/>
    </source>
</evidence>
<proteinExistence type="predicted"/>
<dbReference type="Proteomes" id="UP000441162">
    <property type="component" value="Unassembled WGS sequence"/>
</dbReference>
<dbReference type="AlphaFoldDB" id="A0A4V1YWM2"/>
<gene>
    <name evidence="2" type="ORF">F2Y51_13850</name>
    <name evidence="1" type="ORF">F2Y58_14785</name>
</gene>
<accession>A0A4V1YWM2</accession>
<evidence type="ECO:0000313" key="3">
    <source>
        <dbReference type="Proteomes" id="UP000441162"/>
    </source>
</evidence>
<organism evidence="1 4">
    <name type="scientific">Phocaeicola dorei</name>
    <dbReference type="NCBI Taxonomy" id="357276"/>
    <lineage>
        <taxon>Bacteria</taxon>
        <taxon>Pseudomonadati</taxon>
        <taxon>Bacteroidota</taxon>
        <taxon>Bacteroidia</taxon>
        <taxon>Bacteroidales</taxon>
        <taxon>Bacteroidaceae</taxon>
        <taxon>Phocaeicola</taxon>
    </lineage>
</organism>
<sequence>MTRQDFVIKVAKINKILGELKYGIDIDTILDFSFLTPQLLMLAEWTADIQQYISQEPSPSLARQITSIGYTDEIKKYLAKHKEDITPTACVTLLIDSIKRLQSLFEICRQYQREEKGQYKDLVETLANEQVATLLQRAVDAGLLDNHFQPTPDTKTLQLRVIAFAVSSICKFPRIYVDFEKQWSHTTSYRISTCSIPKYRTKFYEYAKSLYPEVDFSPLESSCGIETFYTPQSPEDITKMYNELIKYKYIAPDTTLDVFNGIFDKAKFVKPVEWIKEQRLLAYFLYLAFGKWNKKNLWVKGGKCFLINGKAPHIACFKSGYSSIKRLGWMDRFDTRLKAICEEFNHIEETAKEKVENKGRIIHIGKEVFYSDKSEEKKQAVFSGLINGGYISPTTSIDIFMGIFDETVFTRPVLWIKSQVSLMYFVYLSFRADNPFDFWTKCANCFQIREGKPINRESLRCNFRSIISKGKLDTYDIELKRIADEYNSCTIKKEATASDRKAKAYIT</sequence>